<dbReference type="AlphaFoldDB" id="A0A1A6AXL2"/>
<keyword evidence="2" id="KW-0540">Nuclease</keyword>
<feature type="domain" description="Endoribonuclease YicC-like C-terminal" evidence="7">
    <location>
        <begin position="190"/>
        <end position="309"/>
    </location>
</feature>
<comment type="similarity">
    <text evidence="5">Belongs to the YicC/YloC family.</text>
</comment>
<reference evidence="8 9" key="1">
    <citation type="journal article" date="2012" name="Front. Microbiol.">
        <title>Draft Genome Sequence of the Virulent Strain 01-B526 of the Fish Pathogen Aeromonas salmonicida.</title>
        <authorList>
            <person name="Charette S.J."/>
            <person name="Brochu F."/>
            <person name="Boyle B."/>
            <person name="Filion G."/>
            <person name="Tanaka K.H."/>
            <person name="Derome N."/>
        </authorList>
    </citation>
    <scope>NUCLEOTIDE SEQUENCE [LARGE SCALE GENOMIC DNA]</scope>
    <source>
        <strain evidence="8 9">P11</strain>
    </source>
</reference>
<evidence type="ECO:0008006" key="10">
    <source>
        <dbReference type="Google" id="ProtNLM"/>
    </source>
</evidence>
<keyword evidence="9" id="KW-1185">Reference proteome</keyword>
<comment type="cofactor">
    <cofactor evidence="1">
        <name>a divalent metal cation</name>
        <dbReference type="ChEBI" id="CHEBI:60240"/>
    </cofactor>
</comment>
<dbReference type="GO" id="GO:0016787">
    <property type="term" value="F:hydrolase activity"/>
    <property type="evidence" value="ECO:0007669"/>
    <property type="project" value="UniProtKB-KW"/>
</dbReference>
<gene>
    <name evidence="8" type="ORF">CLRAG_11300</name>
</gene>
<evidence type="ECO:0000256" key="3">
    <source>
        <dbReference type="ARBA" id="ARBA00022759"/>
    </source>
</evidence>
<keyword evidence="4" id="KW-0378">Hydrolase</keyword>
<accession>A0A1A6AXL2</accession>
<dbReference type="EMBL" id="LROS01000011">
    <property type="protein sequence ID" value="OBR94792.1"/>
    <property type="molecule type" value="Genomic_DNA"/>
</dbReference>
<comment type="caution">
    <text evidence="8">The sequence shown here is derived from an EMBL/GenBank/DDBJ whole genome shotgun (WGS) entry which is preliminary data.</text>
</comment>
<proteinExistence type="inferred from homology"/>
<protein>
    <recommendedName>
        <fullName evidence="10">YicC family protein</fullName>
    </recommendedName>
</protein>
<dbReference type="InterPro" id="IPR013551">
    <property type="entry name" value="YicC-like_C"/>
</dbReference>
<dbReference type="PATRIC" id="fig|1353534.3.peg.1150"/>
<evidence type="ECO:0000256" key="4">
    <source>
        <dbReference type="ARBA" id="ARBA00022801"/>
    </source>
</evidence>
<evidence type="ECO:0000313" key="9">
    <source>
        <dbReference type="Proteomes" id="UP000093954"/>
    </source>
</evidence>
<dbReference type="PANTHER" id="PTHR30636:SF3">
    <property type="entry name" value="UPF0701 PROTEIN YICC"/>
    <property type="match status" value="1"/>
</dbReference>
<dbReference type="PANTHER" id="PTHR30636">
    <property type="entry name" value="UPF0701 PROTEIN YICC"/>
    <property type="match status" value="1"/>
</dbReference>
<dbReference type="GO" id="GO:0004521">
    <property type="term" value="F:RNA endonuclease activity"/>
    <property type="evidence" value="ECO:0007669"/>
    <property type="project" value="InterPro"/>
</dbReference>
<feature type="domain" description="Endoribonuclease YicC-like N-terminal" evidence="6">
    <location>
        <begin position="19"/>
        <end position="173"/>
    </location>
</feature>
<dbReference type="Pfam" id="PF08340">
    <property type="entry name" value="YicC-like_C"/>
    <property type="match status" value="1"/>
</dbReference>
<evidence type="ECO:0000256" key="5">
    <source>
        <dbReference type="ARBA" id="ARBA00035648"/>
    </source>
</evidence>
<dbReference type="NCBIfam" id="TIGR00255">
    <property type="entry name" value="YicC/YloC family endoribonuclease"/>
    <property type="match status" value="1"/>
</dbReference>
<evidence type="ECO:0000259" key="6">
    <source>
        <dbReference type="Pfam" id="PF03755"/>
    </source>
</evidence>
<evidence type="ECO:0000313" key="8">
    <source>
        <dbReference type="EMBL" id="OBR94792.1"/>
    </source>
</evidence>
<keyword evidence="3" id="KW-0255">Endonuclease</keyword>
<dbReference type="Pfam" id="PF03755">
    <property type="entry name" value="YicC-like_N"/>
    <property type="match status" value="1"/>
</dbReference>
<evidence type="ECO:0000256" key="1">
    <source>
        <dbReference type="ARBA" id="ARBA00001968"/>
    </source>
</evidence>
<evidence type="ECO:0000256" key="2">
    <source>
        <dbReference type="ARBA" id="ARBA00022722"/>
    </source>
</evidence>
<dbReference type="Proteomes" id="UP000093954">
    <property type="component" value="Unassembled WGS sequence"/>
</dbReference>
<organism evidence="8 9">
    <name type="scientific">Clostridium ragsdalei P11</name>
    <dbReference type="NCBI Taxonomy" id="1353534"/>
    <lineage>
        <taxon>Bacteria</taxon>
        <taxon>Bacillati</taxon>
        <taxon>Bacillota</taxon>
        <taxon>Clostridia</taxon>
        <taxon>Eubacteriales</taxon>
        <taxon>Clostridiaceae</taxon>
        <taxon>Clostridium</taxon>
    </lineage>
</organism>
<dbReference type="InterPro" id="IPR013527">
    <property type="entry name" value="YicC-like_N"/>
</dbReference>
<evidence type="ECO:0000259" key="7">
    <source>
        <dbReference type="Pfam" id="PF08340"/>
    </source>
</evidence>
<sequence>MYNKMWIDEASWKDEIIMIKSMTGFGRGTIESEKQSFIVEIKSVNHRYCDLNIKMPKSLMPLEDRMRKIVQQKINRGKVDVFITQMNFEDQSTKAVLNEGLANSYVECLNVIKEKYNIKDNISLSLIAKFPEIITVKKDDADLENIWKYLLSAFNDALQMLVGMREKEGEKLEKNILEKCSSIQTLLNTIENKSFQVVKEYKEKLSERLKDLLDKYPVDENRVAMEIALFADKSCIDEEIVRLNSHIVQFKETLTLKEPVGRKLDFILQEMNREANTIASKSTNLDITKVTLNIKNEIEKIREQIQNVE</sequence>
<name>A0A1A6AXL2_9CLOT</name>
<dbReference type="InterPro" id="IPR005229">
    <property type="entry name" value="YicC/YloC-like"/>
</dbReference>